<evidence type="ECO:0000256" key="3">
    <source>
        <dbReference type="SAM" id="SignalP"/>
    </source>
</evidence>
<dbReference type="EMBL" id="JAACJL010000001">
    <property type="protein sequence ID" value="KAF4622940.1"/>
    <property type="molecule type" value="Genomic_DNA"/>
</dbReference>
<keyword evidence="5" id="KW-1185">Reference proteome</keyword>
<feature type="region of interest" description="Disordered" evidence="1">
    <location>
        <begin position="336"/>
        <end position="373"/>
    </location>
</feature>
<keyword evidence="3" id="KW-0732">Signal</keyword>
<evidence type="ECO:0000256" key="2">
    <source>
        <dbReference type="SAM" id="Phobius"/>
    </source>
</evidence>
<dbReference type="PANTHER" id="PTHR16861:SF4">
    <property type="entry name" value="SH3 DOMAIN PROTEIN (AFU_ORTHOLOGUE AFUA_1G13610)"/>
    <property type="match status" value="1"/>
</dbReference>
<feature type="compositionally biased region" description="Basic and acidic residues" evidence="1">
    <location>
        <begin position="508"/>
        <end position="517"/>
    </location>
</feature>
<feature type="compositionally biased region" description="Low complexity" evidence="1">
    <location>
        <begin position="446"/>
        <end position="458"/>
    </location>
</feature>
<reference evidence="4 5" key="1">
    <citation type="submission" date="2019-12" db="EMBL/GenBank/DDBJ databases">
        <authorList>
            <person name="Floudas D."/>
            <person name="Bentzer J."/>
            <person name="Ahren D."/>
            <person name="Johansson T."/>
            <person name="Persson P."/>
            <person name="Tunlid A."/>
        </authorList>
    </citation>
    <scope>NUCLEOTIDE SEQUENCE [LARGE SCALE GENOMIC DNA]</scope>
    <source>
        <strain evidence="4 5">CBS 102.39</strain>
    </source>
</reference>
<feature type="chain" id="PRO_5034889774" evidence="3">
    <location>
        <begin position="24"/>
        <end position="517"/>
    </location>
</feature>
<feature type="transmembrane region" description="Helical" evidence="2">
    <location>
        <begin position="261"/>
        <end position="288"/>
    </location>
</feature>
<keyword evidence="2" id="KW-1133">Transmembrane helix</keyword>
<evidence type="ECO:0000313" key="5">
    <source>
        <dbReference type="Proteomes" id="UP000521872"/>
    </source>
</evidence>
<evidence type="ECO:0000313" key="4">
    <source>
        <dbReference type="EMBL" id="KAF4622940.1"/>
    </source>
</evidence>
<evidence type="ECO:0000256" key="1">
    <source>
        <dbReference type="SAM" id="MobiDB-lite"/>
    </source>
</evidence>
<keyword evidence="2" id="KW-0812">Transmembrane</keyword>
<sequence length="517" mass="54801">MKLPLYFTAVAFSLFSTLLQTSAFTFTFGDASECEDLPISWAGGTPPFQVLVIPVFGTPMNISIPSSAFSDGRGSFSFPLQFNSSKKIMLTMSDATGFNTGGTTNLISIRPTEGASCNSTEPNVPFSFELNNALQQCRPYTIENYNFAQQPVTIGGVVPGGDIFILRPPVGPTSFTWEAASAARGTSMVFFMFDALGRTGGSSDLVTVGSSDDSSCLNGSSPSSTSNPPSSTGTSTGSTPANTQSSPPQSSSSDPASKNNVSIAAIAGTVIGSLLFLAVIITLGLFFLRKRRDSAAAAKRISQRMNIGFDPAPDFGPPAPPIGLYPGSAHTTYPYASTPSSPYPSNPFLDSHGASSQNPSIHQLPSTNATENGALNRYSSTTAQLSVGPHSGYLPYTQTYPPNFNYPPEMLSPPDPYIRATPSDAEFDPLTLLPEQEPLRNRTTMSSSQLKASSSSQAPYRPTRFVLHTDVEDAIPGPDEDGVVELPPQYSERRAPPKDNPPLTGKSTADRRPPDVP</sequence>
<organism evidence="4 5">
    <name type="scientific">Agrocybe pediades</name>
    <dbReference type="NCBI Taxonomy" id="84607"/>
    <lineage>
        <taxon>Eukaryota</taxon>
        <taxon>Fungi</taxon>
        <taxon>Dikarya</taxon>
        <taxon>Basidiomycota</taxon>
        <taxon>Agaricomycotina</taxon>
        <taxon>Agaricomycetes</taxon>
        <taxon>Agaricomycetidae</taxon>
        <taxon>Agaricales</taxon>
        <taxon>Agaricineae</taxon>
        <taxon>Strophariaceae</taxon>
        <taxon>Agrocybe</taxon>
    </lineage>
</organism>
<feature type="region of interest" description="Disordered" evidence="1">
    <location>
        <begin position="432"/>
        <end position="517"/>
    </location>
</feature>
<dbReference type="PANTHER" id="PTHR16861">
    <property type="entry name" value="GLYCOPROTEIN 38"/>
    <property type="match status" value="1"/>
</dbReference>
<accession>A0A8H4R3V3</accession>
<protein>
    <submittedName>
        <fullName evidence="4">Uncharacterized protein</fullName>
    </submittedName>
</protein>
<keyword evidence="2" id="KW-0472">Membrane</keyword>
<name>A0A8H4R3V3_9AGAR</name>
<comment type="caution">
    <text evidence="4">The sequence shown here is derived from an EMBL/GenBank/DDBJ whole genome shotgun (WGS) entry which is preliminary data.</text>
</comment>
<feature type="region of interest" description="Disordered" evidence="1">
    <location>
        <begin position="211"/>
        <end position="257"/>
    </location>
</feature>
<feature type="compositionally biased region" description="Polar residues" evidence="1">
    <location>
        <begin position="353"/>
        <end position="373"/>
    </location>
</feature>
<feature type="signal peptide" evidence="3">
    <location>
        <begin position="1"/>
        <end position="23"/>
    </location>
</feature>
<proteinExistence type="predicted"/>
<dbReference type="Proteomes" id="UP000521872">
    <property type="component" value="Unassembled WGS sequence"/>
</dbReference>
<gene>
    <name evidence="4" type="ORF">D9613_001740</name>
</gene>
<dbReference type="CDD" id="cd12087">
    <property type="entry name" value="TM_EGFR-like"/>
    <property type="match status" value="1"/>
</dbReference>
<dbReference type="AlphaFoldDB" id="A0A8H4R3V3"/>